<keyword evidence="4" id="KW-0645">Protease</keyword>
<dbReference type="OrthoDB" id="2747330at2759"/>
<evidence type="ECO:0000259" key="3">
    <source>
        <dbReference type="PROSITE" id="PS51767"/>
    </source>
</evidence>
<dbReference type="PRINTS" id="PR00792">
    <property type="entry name" value="PEPSIN"/>
</dbReference>
<dbReference type="InterPro" id="IPR034164">
    <property type="entry name" value="Pepsin-like_dom"/>
</dbReference>
<dbReference type="InterPro" id="IPR001461">
    <property type="entry name" value="Aspartic_peptidase_A1"/>
</dbReference>
<dbReference type="InterPro" id="IPR021109">
    <property type="entry name" value="Peptidase_aspartic_dom_sf"/>
</dbReference>
<dbReference type="FunFam" id="2.40.70.10:FF:000008">
    <property type="entry name" value="Cathepsin D"/>
    <property type="match status" value="1"/>
</dbReference>
<accession>A0A286UG68</accession>
<gene>
    <name evidence="4" type="ORF">PNOK_0537000</name>
</gene>
<name>A0A286UG68_9AGAM</name>
<dbReference type="PANTHER" id="PTHR47966:SF51">
    <property type="entry name" value="BETA-SITE APP-CLEAVING ENZYME, ISOFORM A-RELATED"/>
    <property type="match status" value="1"/>
</dbReference>
<organism evidence="4 5">
    <name type="scientific">Pyrrhoderma noxium</name>
    <dbReference type="NCBI Taxonomy" id="2282107"/>
    <lineage>
        <taxon>Eukaryota</taxon>
        <taxon>Fungi</taxon>
        <taxon>Dikarya</taxon>
        <taxon>Basidiomycota</taxon>
        <taxon>Agaricomycotina</taxon>
        <taxon>Agaricomycetes</taxon>
        <taxon>Hymenochaetales</taxon>
        <taxon>Hymenochaetaceae</taxon>
        <taxon>Pyrrhoderma</taxon>
    </lineage>
</organism>
<dbReference type="SUPFAM" id="SSF50630">
    <property type="entry name" value="Acid proteases"/>
    <property type="match status" value="1"/>
</dbReference>
<dbReference type="CDD" id="cd05471">
    <property type="entry name" value="pepsin_like"/>
    <property type="match status" value="1"/>
</dbReference>
<dbReference type="AlphaFoldDB" id="A0A286UG68"/>
<dbReference type="Gene3D" id="2.40.70.10">
    <property type="entry name" value="Acid Proteases"/>
    <property type="match status" value="3"/>
</dbReference>
<proteinExistence type="inferred from homology"/>
<feature type="active site" evidence="2">
    <location>
        <position position="101"/>
    </location>
</feature>
<dbReference type="Proteomes" id="UP000217199">
    <property type="component" value="Unassembled WGS sequence"/>
</dbReference>
<dbReference type="GO" id="GO:0004190">
    <property type="term" value="F:aspartic-type endopeptidase activity"/>
    <property type="evidence" value="ECO:0007669"/>
    <property type="project" value="InterPro"/>
</dbReference>
<evidence type="ECO:0000256" key="2">
    <source>
        <dbReference type="PIRSR" id="PIRSR601461-1"/>
    </source>
</evidence>
<dbReference type="GO" id="GO:0006508">
    <property type="term" value="P:proteolysis"/>
    <property type="evidence" value="ECO:0007669"/>
    <property type="project" value="UniProtKB-KW"/>
</dbReference>
<dbReference type="PROSITE" id="PS51767">
    <property type="entry name" value="PEPTIDASE_A1"/>
    <property type="match status" value="1"/>
</dbReference>
<dbReference type="PANTHER" id="PTHR47966">
    <property type="entry name" value="BETA-SITE APP-CLEAVING ENZYME, ISOFORM A-RELATED"/>
    <property type="match status" value="1"/>
</dbReference>
<dbReference type="Pfam" id="PF00026">
    <property type="entry name" value="Asp"/>
    <property type="match status" value="1"/>
</dbReference>
<protein>
    <submittedName>
        <fullName evidence="4">Acid protease</fullName>
    </submittedName>
</protein>
<reference evidence="4 5" key="1">
    <citation type="journal article" date="2017" name="Mol. Ecol.">
        <title>Comparative and population genomic landscape of Phellinus noxius: A hypervariable fungus causing root rot in trees.</title>
        <authorList>
            <person name="Chung C.L."/>
            <person name="Lee T.J."/>
            <person name="Akiba M."/>
            <person name="Lee H.H."/>
            <person name="Kuo T.H."/>
            <person name="Liu D."/>
            <person name="Ke H.M."/>
            <person name="Yokoi T."/>
            <person name="Roa M.B."/>
            <person name="Lu M.J."/>
            <person name="Chang Y.Y."/>
            <person name="Ann P.J."/>
            <person name="Tsai J.N."/>
            <person name="Chen C.Y."/>
            <person name="Tzean S.S."/>
            <person name="Ota Y."/>
            <person name="Hattori T."/>
            <person name="Sahashi N."/>
            <person name="Liou R.F."/>
            <person name="Kikuchi T."/>
            <person name="Tsai I.J."/>
        </authorList>
    </citation>
    <scope>NUCLEOTIDE SEQUENCE [LARGE SCALE GENOMIC DNA]</scope>
    <source>
        <strain evidence="4 5">FFPRI411160</strain>
    </source>
</reference>
<feature type="active site" evidence="2">
    <location>
        <position position="278"/>
    </location>
</feature>
<evidence type="ECO:0000313" key="5">
    <source>
        <dbReference type="Proteomes" id="UP000217199"/>
    </source>
</evidence>
<evidence type="ECO:0000256" key="1">
    <source>
        <dbReference type="ARBA" id="ARBA00007447"/>
    </source>
</evidence>
<comment type="similarity">
    <text evidence="1">Belongs to the peptidase A1 family.</text>
</comment>
<keyword evidence="4" id="KW-0378">Hydrolase</keyword>
<sequence length="359" mass="38489">MAKYQEAPKLISGIGINPPVDIPLADDYPFFDDPADAVMHPDALNVTSLDLFHSIKPGVFSPSIPLSTFPMSDFMSNGLDILYYGSVSIGTPGQDMPVQFDTGSSDLWVASDCPNCANKQFDRSASSTYVESQDVFEIGYGTGDVSGDLGRDTVSLANIQCNNQTFGLANTESPDFEGYPNSGILGAAFGTISVSGQPTVFENMMLSGQVLAPFFSVFLSRGVGTRSEVCFGCYDMTKTKGMVKWVPVMSRTYWTIPMSGLLVNSSLVAICSLFAAIDTGTTLIYLPEKITQDFYASVSNSNNVCGDCVGGIISLGEDFPDNLAIIGDVLLKSWYTVYDYSNGARVGFAPSVNNNYDGL</sequence>
<comment type="caution">
    <text evidence="4">The sequence shown here is derived from an EMBL/GenBank/DDBJ whole genome shotgun (WGS) entry which is preliminary data.</text>
</comment>
<keyword evidence="5" id="KW-1185">Reference proteome</keyword>
<feature type="domain" description="Peptidase A1" evidence="3">
    <location>
        <begin position="83"/>
        <end position="359"/>
    </location>
</feature>
<dbReference type="InterPro" id="IPR033121">
    <property type="entry name" value="PEPTIDASE_A1"/>
</dbReference>
<dbReference type="EMBL" id="NBII01000005">
    <property type="protein sequence ID" value="PAV18528.1"/>
    <property type="molecule type" value="Genomic_DNA"/>
</dbReference>
<evidence type="ECO:0000313" key="4">
    <source>
        <dbReference type="EMBL" id="PAV18528.1"/>
    </source>
</evidence>
<dbReference type="STRING" id="2282107.A0A286UG68"/>
<dbReference type="InParanoid" id="A0A286UG68"/>
<dbReference type="FunCoup" id="A0A286UG68">
    <property type="interactions" value="35"/>
</dbReference>